<dbReference type="Pfam" id="PF00583">
    <property type="entry name" value="Acetyltransf_1"/>
    <property type="match status" value="1"/>
</dbReference>
<dbReference type="InterPro" id="IPR016181">
    <property type="entry name" value="Acyl_CoA_acyltransferase"/>
</dbReference>
<gene>
    <name evidence="2" type="ORF">ABGB03_08655</name>
</gene>
<proteinExistence type="predicted"/>
<dbReference type="AlphaFoldDB" id="A0AAU7BPB5"/>
<dbReference type="EMBL" id="CP157199">
    <property type="protein sequence ID" value="XBG59931.1"/>
    <property type="molecule type" value="Genomic_DNA"/>
</dbReference>
<name>A0AAU7BPB5_9FLAO</name>
<dbReference type="PANTHER" id="PTHR43415">
    <property type="entry name" value="SPERMIDINE N(1)-ACETYLTRANSFERASE"/>
    <property type="match status" value="1"/>
</dbReference>
<dbReference type="CDD" id="cd04301">
    <property type="entry name" value="NAT_SF"/>
    <property type="match status" value="1"/>
</dbReference>
<keyword evidence="2" id="KW-0808">Transferase</keyword>
<evidence type="ECO:0000259" key="1">
    <source>
        <dbReference type="PROSITE" id="PS51186"/>
    </source>
</evidence>
<dbReference type="EC" id="2.-.-.-" evidence="2"/>
<protein>
    <submittedName>
        <fullName evidence="2">GNAT family protein</fullName>
        <ecNumber evidence="2">2.-.-.-</ecNumber>
    </submittedName>
</protein>
<reference evidence="2" key="1">
    <citation type="submission" date="2024-05" db="EMBL/GenBank/DDBJ databases">
        <title>Pontimicrobium maritimus sp. nov., isolated form sea water.</title>
        <authorList>
            <person name="Muhammad N."/>
            <person name="Vuong T.Q."/>
            <person name="Han H.L."/>
            <person name="Kim S.-G."/>
        </authorList>
    </citation>
    <scope>NUCLEOTIDE SEQUENCE</scope>
    <source>
        <strain evidence="2">SW4</strain>
    </source>
</reference>
<feature type="domain" description="N-acetyltransferase" evidence="1">
    <location>
        <begin position="1"/>
        <end position="153"/>
    </location>
</feature>
<dbReference type="GO" id="GO:0016747">
    <property type="term" value="F:acyltransferase activity, transferring groups other than amino-acyl groups"/>
    <property type="evidence" value="ECO:0007669"/>
    <property type="project" value="InterPro"/>
</dbReference>
<sequence length="160" mass="18620">MLVNTKIEDLDQIIAMETHSDNSAFVFPNSREEHLDLISNNDINHFVLKEANGSLIGYVILAGLTNANKSIELRRIVISKKGKGYGRKTLKKIKDYCFSELQCHRLWLDVLEVNERARYLYQTEGFKEEGILRDSIFKDGEYQNLIIMSMLESEYRNQKK</sequence>
<dbReference type="PANTHER" id="PTHR43415:SF3">
    <property type="entry name" value="GNAT-FAMILY ACETYLTRANSFERASE"/>
    <property type="match status" value="1"/>
</dbReference>
<dbReference type="PROSITE" id="PS51186">
    <property type="entry name" value="GNAT"/>
    <property type="match status" value="1"/>
</dbReference>
<organism evidence="2">
    <name type="scientific">Pontimicrobium sp. SW4</name>
    <dbReference type="NCBI Taxonomy" id="3153519"/>
    <lineage>
        <taxon>Bacteria</taxon>
        <taxon>Pseudomonadati</taxon>
        <taxon>Bacteroidota</taxon>
        <taxon>Flavobacteriia</taxon>
        <taxon>Flavobacteriales</taxon>
        <taxon>Flavobacteriaceae</taxon>
        <taxon>Pontimicrobium</taxon>
    </lineage>
</organism>
<accession>A0AAU7BPB5</accession>
<evidence type="ECO:0000313" key="2">
    <source>
        <dbReference type="EMBL" id="XBG59931.1"/>
    </source>
</evidence>
<dbReference type="InterPro" id="IPR000182">
    <property type="entry name" value="GNAT_dom"/>
</dbReference>
<dbReference type="SUPFAM" id="SSF55729">
    <property type="entry name" value="Acyl-CoA N-acyltransferases (Nat)"/>
    <property type="match status" value="1"/>
</dbReference>
<dbReference type="RefSeq" id="WP_347921914.1">
    <property type="nucleotide sequence ID" value="NZ_CP157199.1"/>
</dbReference>
<dbReference type="Gene3D" id="3.40.630.30">
    <property type="match status" value="1"/>
</dbReference>